<feature type="domain" description="Myb-like" evidence="7">
    <location>
        <begin position="486"/>
        <end position="537"/>
    </location>
</feature>
<dbReference type="EMBL" id="AFYV02001026">
    <property type="protein sequence ID" value="KFG63202.1"/>
    <property type="molecule type" value="Genomic_DNA"/>
</dbReference>
<keyword evidence="3" id="KW-0804">Transcription</keyword>
<dbReference type="Gene3D" id="1.10.10.60">
    <property type="entry name" value="Homeodomain-like"/>
    <property type="match status" value="1"/>
</dbReference>
<dbReference type="Pfam" id="PF00249">
    <property type="entry name" value="Myb_DNA-binding"/>
    <property type="match status" value="1"/>
</dbReference>
<dbReference type="VEuPathDB" id="ToxoDB:TGRUB_286920"/>
<dbReference type="AlphaFoldDB" id="A0A086M2T4"/>
<evidence type="ECO:0000256" key="2">
    <source>
        <dbReference type="ARBA" id="ARBA00023125"/>
    </source>
</evidence>
<dbReference type="PANTHER" id="PTHR12802:SF41">
    <property type="entry name" value="BRAHMA ASSOCIATED PROTEIN 155 KDA"/>
    <property type="match status" value="1"/>
</dbReference>
<dbReference type="PANTHER" id="PTHR12802">
    <property type="entry name" value="SWI/SNF COMPLEX-RELATED"/>
    <property type="match status" value="1"/>
</dbReference>
<keyword evidence="4" id="KW-0539">Nucleus</keyword>
<dbReference type="InterPro" id="IPR001005">
    <property type="entry name" value="SANT/Myb"/>
</dbReference>
<evidence type="ECO:0000256" key="4">
    <source>
        <dbReference type="ARBA" id="ARBA00023242"/>
    </source>
</evidence>
<dbReference type="InterPro" id="IPR032451">
    <property type="entry name" value="SMARCC_C"/>
</dbReference>
<keyword evidence="1" id="KW-0805">Transcription regulation</keyword>
<feature type="compositionally biased region" description="Basic and acidic residues" evidence="6">
    <location>
        <begin position="598"/>
        <end position="635"/>
    </location>
</feature>
<evidence type="ECO:0000256" key="1">
    <source>
        <dbReference type="ARBA" id="ARBA00023015"/>
    </source>
</evidence>
<feature type="coiled-coil region" evidence="5">
    <location>
        <begin position="700"/>
        <end position="767"/>
    </location>
</feature>
<evidence type="ECO:0000259" key="10">
    <source>
        <dbReference type="PROSITE" id="PS51294"/>
    </source>
</evidence>
<dbReference type="InterPro" id="IPR007526">
    <property type="entry name" value="SWIRM"/>
</dbReference>
<dbReference type="GO" id="GO:0003677">
    <property type="term" value="F:DNA binding"/>
    <property type="evidence" value="ECO:0007669"/>
    <property type="project" value="UniProtKB-KW"/>
</dbReference>
<feature type="domain" description="SWIRM" evidence="8">
    <location>
        <begin position="266"/>
        <end position="365"/>
    </location>
</feature>
<evidence type="ECO:0000313" key="12">
    <source>
        <dbReference type="Proteomes" id="UP000028834"/>
    </source>
</evidence>
<dbReference type="CDD" id="cd00167">
    <property type="entry name" value="SANT"/>
    <property type="match status" value="1"/>
</dbReference>
<feature type="compositionally biased region" description="Basic and acidic residues" evidence="6">
    <location>
        <begin position="642"/>
        <end position="672"/>
    </location>
</feature>
<protein>
    <submittedName>
        <fullName evidence="11">SWIRM domain-containing protein</fullName>
    </submittedName>
</protein>
<organism evidence="11 12">
    <name type="scientific">Toxoplasma gondii RUB</name>
    <dbReference type="NCBI Taxonomy" id="935652"/>
    <lineage>
        <taxon>Eukaryota</taxon>
        <taxon>Sar</taxon>
        <taxon>Alveolata</taxon>
        <taxon>Apicomplexa</taxon>
        <taxon>Conoidasida</taxon>
        <taxon>Coccidia</taxon>
        <taxon>Eucoccidiorida</taxon>
        <taxon>Eimeriorina</taxon>
        <taxon>Sarcocystidae</taxon>
        <taxon>Toxoplasma</taxon>
    </lineage>
</organism>
<keyword evidence="2" id="KW-0238">DNA-binding</keyword>
<feature type="region of interest" description="Disordered" evidence="6">
    <location>
        <begin position="203"/>
        <end position="239"/>
    </location>
</feature>
<dbReference type="Pfam" id="PF04433">
    <property type="entry name" value="SWIRM"/>
    <property type="match status" value="1"/>
</dbReference>
<feature type="region of interest" description="Disordered" evidence="6">
    <location>
        <begin position="595"/>
        <end position="672"/>
    </location>
</feature>
<dbReference type="Pfam" id="PF16495">
    <property type="entry name" value="SWIRM-assoc_1"/>
    <property type="match status" value="1"/>
</dbReference>
<proteinExistence type="predicted"/>
<dbReference type="SMART" id="SM00717">
    <property type="entry name" value="SANT"/>
    <property type="match status" value="1"/>
</dbReference>
<evidence type="ECO:0000256" key="6">
    <source>
        <dbReference type="SAM" id="MobiDB-lite"/>
    </source>
</evidence>
<evidence type="ECO:0000259" key="9">
    <source>
        <dbReference type="PROSITE" id="PS51293"/>
    </source>
</evidence>
<feature type="domain" description="HTH myb-type" evidence="10">
    <location>
        <begin position="492"/>
        <end position="541"/>
    </location>
</feature>
<dbReference type="InterPro" id="IPR017930">
    <property type="entry name" value="Myb_dom"/>
</dbReference>
<reference evidence="11 12" key="1">
    <citation type="submission" date="2014-05" db="EMBL/GenBank/DDBJ databases">
        <authorList>
            <person name="Sibley D."/>
            <person name="Venepally P."/>
            <person name="Karamycheva S."/>
            <person name="Hadjithomas M."/>
            <person name="Khan A."/>
            <person name="Brunk B."/>
            <person name="Roos D."/>
            <person name="Caler E."/>
            <person name="Lorenzi H."/>
        </authorList>
    </citation>
    <scope>NUCLEOTIDE SEQUENCE [LARGE SCALE GENOMIC DNA]</scope>
    <source>
        <strain evidence="11 12">RUB</strain>
    </source>
</reference>
<accession>A0A086M2T4</accession>
<dbReference type="PROSITE" id="PS50090">
    <property type="entry name" value="MYB_LIKE"/>
    <property type="match status" value="1"/>
</dbReference>
<evidence type="ECO:0000256" key="5">
    <source>
        <dbReference type="SAM" id="Coils"/>
    </source>
</evidence>
<keyword evidence="5" id="KW-0175">Coiled coil</keyword>
<evidence type="ECO:0000256" key="3">
    <source>
        <dbReference type="ARBA" id="ARBA00023163"/>
    </source>
</evidence>
<dbReference type="InterPro" id="IPR036388">
    <property type="entry name" value="WH-like_DNA-bd_sf"/>
</dbReference>
<dbReference type="InterPro" id="IPR009057">
    <property type="entry name" value="Homeodomain-like_sf"/>
</dbReference>
<feature type="compositionally biased region" description="Basic and acidic residues" evidence="6">
    <location>
        <begin position="133"/>
        <end position="144"/>
    </location>
</feature>
<dbReference type="PROSITE" id="PS51294">
    <property type="entry name" value="HTH_MYB"/>
    <property type="match status" value="1"/>
</dbReference>
<feature type="region of interest" description="Disordered" evidence="6">
    <location>
        <begin position="1"/>
        <end position="68"/>
    </location>
</feature>
<dbReference type="Proteomes" id="UP000028834">
    <property type="component" value="Unassembled WGS sequence"/>
</dbReference>
<name>A0A086M2T4_TOXGO</name>
<feature type="compositionally biased region" description="Gly residues" evidence="6">
    <location>
        <begin position="221"/>
        <end position="230"/>
    </location>
</feature>
<gene>
    <name evidence="11" type="ORF">TGRUB_286920</name>
</gene>
<evidence type="ECO:0000313" key="11">
    <source>
        <dbReference type="EMBL" id="KFG63202.1"/>
    </source>
</evidence>
<dbReference type="PROSITE" id="PS50934">
    <property type="entry name" value="SWIRM"/>
    <property type="match status" value="1"/>
</dbReference>
<dbReference type="GO" id="GO:0005634">
    <property type="term" value="C:nucleus"/>
    <property type="evidence" value="ECO:0007669"/>
    <property type="project" value="UniProtKB-ARBA"/>
</dbReference>
<dbReference type="SUPFAM" id="SSF46689">
    <property type="entry name" value="Homeodomain-like"/>
    <property type="match status" value="2"/>
</dbReference>
<sequence length="780" mass="83928">MSNEDAIPPPQKPEFAPSAGASGEDPARGVETAEAARGAGCGPASSCEGREGKRPLAPETEETVKRLRANAECMHAGASPEDCPVPPEALQSFSPLGPSQVVAGAVLHAAPDVAPADLARRTSPMGEEDDAERGENGVMRDDRGNAGGGTTGAALNRKGENKPVEIAPNVARLPPYDKNVTSSILVSTATFATVSVPSEDFREQLASPPADGVKGEETAKGGDGAPGTGAGVRADRPPVPLDEEKLREREEEAWRQAQQQEGRGPYKLPSCTFWFDETKLATVERDLLPSLFVDSGLPAAELEERYLQLRQAVVSLYRADPTKYLSFSECRRVIAADAALLLRLHSFLDYWGVINFQADPATIPSAVTRRRDILLKDIQTLQKRGEASQVSGEKGEYPNQLLSALTSLSGVGDEGAAAGGAGPWRCAACGKVCLYSYYVLRPGGSRGVSLGVLDKCVWCLKCFADGRYPPVLTERQFLKVSLPLMGSDGSDGKWTLEETERLIEGIERHLNDWNEVAAFVGGGRTAQMCVERFIQLPIQEPLLPPRGGGADAGPFRHFKNPLLSLLAFLASSVHPSVAAAAARAALKATVDLLGDEETPARGEREAAPEQRETPAEREAAPEASGKRRENGEKTPRVTGTKNEAESAQEKTGKEERREGEKDEDREKRERRPWLANSENRGLIGDCDLQVACATAVAAGAAAARELAKVEEKEVKEIMSEVVKLQLEKLELRMNKMQVLQTRIAQSKAAMETKFSQLLNEHRDLAAELVKTKEAALTALP</sequence>
<comment type="caution">
    <text evidence="11">The sequence shown here is derived from an EMBL/GenBank/DDBJ whole genome shotgun (WGS) entry which is preliminary data.</text>
</comment>
<feature type="domain" description="SANT" evidence="9">
    <location>
        <begin position="489"/>
        <end position="541"/>
    </location>
</feature>
<dbReference type="Gene3D" id="1.10.10.10">
    <property type="entry name" value="Winged helix-like DNA-binding domain superfamily/Winged helix DNA-binding domain"/>
    <property type="match status" value="1"/>
</dbReference>
<evidence type="ECO:0000259" key="7">
    <source>
        <dbReference type="PROSITE" id="PS50090"/>
    </source>
</evidence>
<dbReference type="OrthoDB" id="118550at2759"/>
<evidence type="ECO:0000259" key="8">
    <source>
        <dbReference type="PROSITE" id="PS50934"/>
    </source>
</evidence>
<dbReference type="InterPro" id="IPR017884">
    <property type="entry name" value="SANT_dom"/>
</dbReference>
<dbReference type="PROSITE" id="PS51293">
    <property type="entry name" value="SANT"/>
    <property type="match status" value="1"/>
</dbReference>
<feature type="region of interest" description="Disordered" evidence="6">
    <location>
        <begin position="115"/>
        <end position="163"/>
    </location>
</feature>